<evidence type="ECO:0000259" key="2">
    <source>
        <dbReference type="Pfam" id="PF01979"/>
    </source>
</evidence>
<keyword evidence="1" id="KW-0732">Signal</keyword>
<organism evidence="3 4">
    <name type="scientific">Pontibacter toksunensis</name>
    <dbReference type="NCBI Taxonomy" id="1332631"/>
    <lineage>
        <taxon>Bacteria</taxon>
        <taxon>Pseudomonadati</taxon>
        <taxon>Bacteroidota</taxon>
        <taxon>Cytophagia</taxon>
        <taxon>Cytophagales</taxon>
        <taxon>Hymenobacteraceae</taxon>
        <taxon>Pontibacter</taxon>
    </lineage>
</organism>
<dbReference type="SUPFAM" id="SSF51556">
    <property type="entry name" value="Metallo-dependent hydrolases"/>
    <property type="match status" value="1"/>
</dbReference>
<dbReference type="Proteomes" id="UP001597641">
    <property type="component" value="Unassembled WGS sequence"/>
</dbReference>
<dbReference type="Gene3D" id="3.40.50.10910">
    <property type="entry name" value="Amidohydrolase"/>
    <property type="match status" value="1"/>
</dbReference>
<evidence type="ECO:0000256" key="1">
    <source>
        <dbReference type="SAM" id="SignalP"/>
    </source>
</evidence>
<dbReference type="Gene3D" id="3.30.110.90">
    <property type="entry name" value="Amidohydrolase"/>
    <property type="match status" value="1"/>
</dbReference>
<proteinExistence type="predicted"/>
<reference evidence="4" key="1">
    <citation type="journal article" date="2019" name="Int. J. Syst. Evol. Microbiol.">
        <title>The Global Catalogue of Microorganisms (GCM) 10K type strain sequencing project: providing services to taxonomists for standard genome sequencing and annotation.</title>
        <authorList>
            <consortium name="The Broad Institute Genomics Platform"/>
            <consortium name="The Broad Institute Genome Sequencing Center for Infectious Disease"/>
            <person name="Wu L."/>
            <person name="Ma J."/>
        </authorList>
    </citation>
    <scope>NUCLEOTIDE SEQUENCE [LARGE SCALE GENOMIC DNA]</scope>
    <source>
        <strain evidence="4">KCTC 23984</strain>
    </source>
</reference>
<dbReference type="InterPro" id="IPR032466">
    <property type="entry name" value="Metal_Hydrolase"/>
</dbReference>
<dbReference type="RefSeq" id="WP_377483272.1">
    <property type="nucleotide sequence ID" value="NZ_JBHUOX010000005.1"/>
</dbReference>
<feature type="chain" id="PRO_5045498403" evidence="1">
    <location>
        <begin position="28"/>
        <end position="463"/>
    </location>
</feature>
<dbReference type="EMBL" id="JBHUOX010000005">
    <property type="protein sequence ID" value="MFD3000347.1"/>
    <property type="molecule type" value="Genomic_DNA"/>
</dbReference>
<gene>
    <name evidence="3" type="ORF">ACFS7Z_08250</name>
</gene>
<dbReference type="InterPro" id="IPR011059">
    <property type="entry name" value="Metal-dep_hydrolase_composite"/>
</dbReference>
<protein>
    <submittedName>
        <fullName evidence="3">Amidohydrolase family protein</fullName>
    </submittedName>
</protein>
<dbReference type="SUPFAM" id="SSF51338">
    <property type="entry name" value="Composite domain of metallo-dependent hydrolases"/>
    <property type="match status" value="1"/>
</dbReference>
<dbReference type="Gene3D" id="2.30.40.10">
    <property type="entry name" value="Urease, subunit C, domain 1"/>
    <property type="match status" value="1"/>
</dbReference>
<name>A0ABW6BTN1_9BACT</name>
<sequence length="463" mass="51259">MLLSATNKILRTVFACFLVLASRSVMAQEPVNTANREVVFQGVNVIPMDKEQVLQDQVVVVKDGVISAMGKPGKVKYSKDALVIDGKGKYLMPGLAEMHAHVPPVNELESMEEVLKLFALKGITTIRGMLGHPRHLELRDKIQSGQLISPRFYTSGPSFNGNSVKTPEEGAEMVRQQKQAGYDFLKLHPGLTPKTFAAISKTAKEVNIPFAGHVSYNVGVWRAIESGYASIDHLDGFVESLVPGLDTIPEQQAGLFAMYIADQADETRIPKLVNGLRENNIWVVPTQALAERWIAADKDPEMLRKAPEMKYMAPKTLDNWVSTKKNLMQNPKYDAAEIADYIDLRKKLIYEANKNGVGLLLGSDAPQVFNVPGFSTHHELKYLVDAGLTPYEALRTGTVNVGRYLNRPDIGTIKSGAAADLVLLSGNPLEQIENTQKIEGVLVGKRWLPKSYIEEELKKLEKR</sequence>
<dbReference type="Gene3D" id="1.20.58.520">
    <property type="entry name" value="Amidohydrolase"/>
    <property type="match status" value="1"/>
</dbReference>
<feature type="signal peptide" evidence="1">
    <location>
        <begin position="1"/>
        <end position="27"/>
    </location>
</feature>
<feature type="domain" description="Amidohydrolase-related" evidence="2">
    <location>
        <begin position="90"/>
        <end position="442"/>
    </location>
</feature>
<dbReference type="Pfam" id="PF01979">
    <property type="entry name" value="Amidohydro_1"/>
    <property type="match status" value="1"/>
</dbReference>
<evidence type="ECO:0000313" key="3">
    <source>
        <dbReference type="EMBL" id="MFD3000347.1"/>
    </source>
</evidence>
<dbReference type="InterPro" id="IPR051781">
    <property type="entry name" value="Metallo-dep_Hydrolase"/>
</dbReference>
<dbReference type="PANTHER" id="PTHR43135:SF3">
    <property type="entry name" value="ALPHA-D-RIBOSE 1-METHYLPHOSPHONATE 5-TRIPHOSPHATE DIPHOSPHATASE"/>
    <property type="match status" value="1"/>
</dbReference>
<evidence type="ECO:0000313" key="4">
    <source>
        <dbReference type="Proteomes" id="UP001597641"/>
    </source>
</evidence>
<dbReference type="PANTHER" id="PTHR43135">
    <property type="entry name" value="ALPHA-D-RIBOSE 1-METHYLPHOSPHONATE 5-TRIPHOSPHATE DIPHOSPHATASE"/>
    <property type="match status" value="1"/>
</dbReference>
<accession>A0ABW6BTN1</accession>
<comment type="caution">
    <text evidence="3">The sequence shown here is derived from an EMBL/GenBank/DDBJ whole genome shotgun (WGS) entry which is preliminary data.</text>
</comment>
<dbReference type="InterPro" id="IPR006680">
    <property type="entry name" value="Amidohydro-rel"/>
</dbReference>
<keyword evidence="4" id="KW-1185">Reference proteome</keyword>